<keyword evidence="6 7" id="KW-0472">Membrane</keyword>
<keyword evidence="3" id="KW-1003">Cell membrane</keyword>
<evidence type="ECO:0000256" key="1">
    <source>
        <dbReference type="ARBA" id="ARBA00004651"/>
    </source>
</evidence>
<dbReference type="PANTHER" id="PTHR33452:SF1">
    <property type="entry name" value="INNER MEMBRANE PROTEIN YPHA-RELATED"/>
    <property type="match status" value="1"/>
</dbReference>
<reference evidence="8 9" key="1">
    <citation type="submission" date="2018-11" db="EMBL/GenBank/DDBJ databases">
        <title>Chitinophaga lutea sp.nov., isolate from arsenic contaminated soil.</title>
        <authorList>
            <person name="Zong Y."/>
        </authorList>
    </citation>
    <scope>NUCLEOTIDE SEQUENCE [LARGE SCALE GENOMIC DNA]</scope>
    <source>
        <strain evidence="8 9">ZY74</strain>
    </source>
</reference>
<evidence type="ECO:0000256" key="4">
    <source>
        <dbReference type="ARBA" id="ARBA00022692"/>
    </source>
</evidence>
<dbReference type="InterPro" id="IPR032808">
    <property type="entry name" value="DoxX"/>
</dbReference>
<dbReference type="Proteomes" id="UP000278351">
    <property type="component" value="Unassembled WGS sequence"/>
</dbReference>
<organism evidence="8 9">
    <name type="scientific">Chitinophaga lutea</name>
    <dbReference type="NCBI Taxonomy" id="2488634"/>
    <lineage>
        <taxon>Bacteria</taxon>
        <taxon>Pseudomonadati</taxon>
        <taxon>Bacteroidota</taxon>
        <taxon>Chitinophagia</taxon>
        <taxon>Chitinophagales</taxon>
        <taxon>Chitinophagaceae</taxon>
        <taxon>Chitinophaga</taxon>
    </lineage>
</organism>
<evidence type="ECO:0000256" key="3">
    <source>
        <dbReference type="ARBA" id="ARBA00022475"/>
    </source>
</evidence>
<dbReference type="PANTHER" id="PTHR33452">
    <property type="entry name" value="OXIDOREDUCTASE CATD-RELATED"/>
    <property type="match status" value="1"/>
</dbReference>
<accession>A0A3N4QAA3</accession>
<dbReference type="OrthoDB" id="9813193at2"/>
<evidence type="ECO:0000256" key="7">
    <source>
        <dbReference type="SAM" id="Phobius"/>
    </source>
</evidence>
<evidence type="ECO:0000256" key="6">
    <source>
        <dbReference type="ARBA" id="ARBA00023136"/>
    </source>
</evidence>
<keyword evidence="5 7" id="KW-1133">Transmembrane helix</keyword>
<comment type="caution">
    <text evidence="8">The sequence shown here is derived from an EMBL/GenBank/DDBJ whole genome shotgun (WGS) entry which is preliminary data.</text>
</comment>
<keyword evidence="9" id="KW-1185">Reference proteome</keyword>
<feature type="transmembrane region" description="Helical" evidence="7">
    <location>
        <begin position="76"/>
        <end position="93"/>
    </location>
</feature>
<sequence length="140" mass="14749">MFKVPAQSSAASTALLVLRIVVGIAFILHGWGKIQTPTNWVPPGGPITLSPLLQLLAAVSEFGGGILLAIGLFTPIAALAIGITMAVAVYFHAVIFKDPFVNMTGGGAFELPLVYFSIMLLILFAGPGKISADYKFFGKR</sequence>
<feature type="transmembrane region" description="Helical" evidence="7">
    <location>
        <begin position="113"/>
        <end position="132"/>
    </location>
</feature>
<dbReference type="GO" id="GO:0005886">
    <property type="term" value="C:plasma membrane"/>
    <property type="evidence" value="ECO:0007669"/>
    <property type="project" value="UniProtKB-SubCell"/>
</dbReference>
<evidence type="ECO:0000313" key="9">
    <source>
        <dbReference type="Proteomes" id="UP000278351"/>
    </source>
</evidence>
<name>A0A3N4QAA3_9BACT</name>
<dbReference type="EMBL" id="RPDH01000001">
    <property type="protein sequence ID" value="RPE12957.1"/>
    <property type="molecule type" value="Genomic_DNA"/>
</dbReference>
<dbReference type="InterPro" id="IPR051907">
    <property type="entry name" value="DoxX-like_oxidoreductase"/>
</dbReference>
<proteinExistence type="inferred from homology"/>
<evidence type="ECO:0000256" key="2">
    <source>
        <dbReference type="ARBA" id="ARBA00006679"/>
    </source>
</evidence>
<dbReference type="Pfam" id="PF07681">
    <property type="entry name" value="DoxX"/>
    <property type="match status" value="1"/>
</dbReference>
<protein>
    <submittedName>
        <fullName evidence="8">DoxX family protein</fullName>
    </submittedName>
</protein>
<comment type="subcellular location">
    <subcellularLocation>
        <location evidence="1">Cell membrane</location>
        <topology evidence="1">Multi-pass membrane protein</topology>
    </subcellularLocation>
</comment>
<dbReference type="AlphaFoldDB" id="A0A3N4QAA3"/>
<evidence type="ECO:0000256" key="5">
    <source>
        <dbReference type="ARBA" id="ARBA00022989"/>
    </source>
</evidence>
<keyword evidence="4 7" id="KW-0812">Transmembrane</keyword>
<feature type="transmembrane region" description="Helical" evidence="7">
    <location>
        <begin position="12"/>
        <end position="32"/>
    </location>
</feature>
<comment type="similarity">
    <text evidence="2">Belongs to the DoxX family.</text>
</comment>
<evidence type="ECO:0000313" key="8">
    <source>
        <dbReference type="EMBL" id="RPE12957.1"/>
    </source>
</evidence>
<dbReference type="RefSeq" id="WP_123845473.1">
    <property type="nucleotide sequence ID" value="NZ_RPDH01000001.1"/>
</dbReference>
<gene>
    <name evidence="8" type="ORF">EGT74_05285</name>
</gene>